<reference evidence="2 3" key="1">
    <citation type="submission" date="2020-08" db="EMBL/GenBank/DDBJ databases">
        <title>Genomic Encyclopedia of Type Strains, Phase III (KMG-III): the genomes of soil and plant-associated and newly described type strains.</title>
        <authorList>
            <person name="Whitman W."/>
        </authorList>
    </citation>
    <scope>NUCLEOTIDE SEQUENCE [LARGE SCALE GENOMIC DNA]</scope>
    <source>
        <strain evidence="2 3">CECT 8356</strain>
    </source>
</reference>
<organism evidence="2 3">
    <name type="scientific">Microbacterium proteolyticum</name>
    <dbReference type="NCBI Taxonomy" id="1572644"/>
    <lineage>
        <taxon>Bacteria</taxon>
        <taxon>Bacillati</taxon>
        <taxon>Actinomycetota</taxon>
        <taxon>Actinomycetes</taxon>
        <taxon>Micrococcales</taxon>
        <taxon>Microbacteriaceae</taxon>
        <taxon>Microbacterium</taxon>
    </lineage>
</organism>
<accession>A0A7W5CJH8</accession>
<dbReference type="InterPro" id="IPR013024">
    <property type="entry name" value="GGCT-like"/>
</dbReference>
<feature type="compositionally biased region" description="Basic and acidic residues" evidence="1">
    <location>
        <begin position="40"/>
        <end position="53"/>
    </location>
</feature>
<evidence type="ECO:0000313" key="2">
    <source>
        <dbReference type="EMBL" id="MBB3158855.1"/>
    </source>
</evidence>
<sequence>MSDGSGTVEPLFTYGVLQTPDVQLDTFGRLLHGDHDTLPAFRLDEGESGDERGAPAASSHRRRVLRHSGDPRDRVFGTVVRLSPDELDAADEYLMTGSRRISVVLASGLSAWVYVGA</sequence>
<name>A0A7W5CJH8_9MICO</name>
<dbReference type="RefSeq" id="WP_183420288.1">
    <property type="nucleotide sequence ID" value="NZ_JACHXY010000003.1"/>
</dbReference>
<protein>
    <recommendedName>
        <fullName evidence="4">Gamma-glutamyl cyclotransferase, AIG2-like</fullName>
    </recommendedName>
</protein>
<dbReference type="Gene3D" id="3.10.490.10">
    <property type="entry name" value="Gamma-glutamyl cyclotransferase-like"/>
    <property type="match status" value="1"/>
</dbReference>
<feature type="region of interest" description="Disordered" evidence="1">
    <location>
        <begin position="40"/>
        <end position="70"/>
    </location>
</feature>
<gene>
    <name evidence="2" type="ORF">FHS07_002573</name>
</gene>
<dbReference type="EMBL" id="JACHXY010000003">
    <property type="protein sequence ID" value="MBB3158855.1"/>
    <property type="molecule type" value="Genomic_DNA"/>
</dbReference>
<evidence type="ECO:0000313" key="3">
    <source>
        <dbReference type="Proteomes" id="UP000543579"/>
    </source>
</evidence>
<proteinExistence type="predicted"/>
<evidence type="ECO:0000256" key="1">
    <source>
        <dbReference type="SAM" id="MobiDB-lite"/>
    </source>
</evidence>
<dbReference type="AlphaFoldDB" id="A0A7W5CJH8"/>
<dbReference type="Proteomes" id="UP000543579">
    <property type="component" value="Unassembled WGS sequence"/>
</dbReference>
<evidence type="ECO:0008006" key="4">
    <source>
        <dbReference type="Google" id="ProtNLM"/>
    </source>
</evidence>
<dbReference type="CDD" id="cd06661">
    <property type="entry name" value="GGCT_like"/>
    <property type="match status" value="1"/>
</dbReference>
<comment type="caution">
    <text evidence="2">The sequence shown here is derived from an EMBL/GenBank/DDBJ whole genome shotgun (WGS) entry which is preliminary data.</text>
</comment>